<dbReference type="EMBL" id="CAKXAJ010008851">
    <property type="protein sequence ID" value="CAH2210977.1"/>
    <property type="molecule type" value="Genomic_DNA"/>
</dbReference>
<keyword evidence="2" id="KW-1185">Reference proteome</keyword>
<evidence type="ECO:0000313" key="2">
    <source>
        <dbReference type="Proteomes" id="UP000838756"/>
    </source>
</evidence>
<comment type="caution">
    <text evidence="1">The sequence shown here is derived from an EMBL/GenBank/DDBJ whole genome shotgun (WGS) entry which is preliminary data.</text>
</comment>
<evidence type="ECO:0000313" key="1">
    <source>
        <dbReference type="EMBL" id="CAH2210977.1"/>
    </source>
</evidence>
<accession>A0A8S4QLM9</accession>
<name>A0A8S4QLM9_9NEOP</name>
<proteinExistence type="predicted"/>
<feature type="non-terminal residue" evidence="1">
    <location>
        <position position="1"/>
    </location>
</feature>
<dbReference type="OrthoDB" id="407509at2759"/>
<protein>
    <submittedName>
        <fullName evidence="1">Jg7376 protein</fullName>
    </submittedName>
</protein>
<organism evidence="1 2">
    <name type="scientific">Pararge aegeria aegeria</name>
    <dbReference type="NCBI Taxonomy" id="348720"/>
    <lineage>
        <taxon>Eukaryota</taxon>
        <taxon>Metazoa</taxon>
        <taxon>Ecdysozoa</taxon>
        <taxon>Arthropoda</taxon>
        <taxon>Hexapoda</taxon>
        <taxon>Insecta</taxon>
        <taxon>Pterygota</taxon>
        <taxon>Neoptera</taxon>
        <taxon>Endopterygota</taxon>
        <taxon>Lepidoptera</taxon>
        <taxon>Glossata</taxon>
        <taxon>Ditrysia</taxon>
        <taxon>Papilionoidea</taxon>
        <taxon>Nymphalidae</taxon>
        <taxon>Satyrinae</taxon>
        <taxon>Satyrini</taxon>
        <taxon>Parargina</taxon>
        <taxon>Pararge</taxon>
    </lineage>
</organism>
<sequence length="70" mass="8449">SLSERWKEQRARNEEIRRRTNVTDIAQQVAKLKWQWAGHIARRTDGRWVSKVLEWLPRTDKRSVGRPPTR</sequence>
<reference evidence="1" key="1">
    <citation type="submission" date="2022-03" db="EMBL/GenBank/DDBJ databases">
        <authorList>
            <person name="Lindestad O."/>
        </authorList>
    </citation>
    <scope>NUCLEOTIDE SEQUENCE</scope>
</reference>
<dbReference type="Proteomes" id="UP000838756">
    <property type="component" value="Unassembled WGS sequence"/>
</dbReference>
<gene>
    <name evidence="1" type="primary">jg7376</name>
    <name evidence="1" type="ORF">PAEG_LOCUS2826</name>
</gene>
<dbReference type="AlphaFoldDB" id="A0A8S4QLM9"/>